<evidence type="ECO:0000313" key="2">
    <source>
        <dbReference type="EMBL" id="CAN98207.1"/>
    </source>
</evidence>
<feature type="region of interest" description="Disordered" evidence="1">
    <location>
        <begin position="143"/>
        <end position="187"/>
    </location>
</feature>
<dbReference type="OrthoDB" id="5511560at2"/>
<name>A9FHE2_SORC5</name>
<keyword evidence="3" id="KW-1185">Reference proteome</keyword>
<organism evidence="2 3">
    <name type="scientific">Sorangium cellulosum (strain So ce56)</name>
    <name type="common">Polyangium cellulosum (strain So ce56)</name>
    <dbReference type="NCBI Taxonomy" id="448385"/>
    <lineage>
        <taxon>Bacteria</taxon>
        <taxon>Pseudomonadati</taxon>
        <taxon>Myxococcota</taxon>
        <taxon>Polyangia</taxon>
        <taxon>Polyangiales</taxon>
        <taxon>Polyangiaceae</taxon>
        <taxon>Sorangium</taxon>
    </lineage>
</organism>
<dbReference type="RefSeq" id="WP_012240646.1">
    <property type="nucleotide sequence ID" value="NC_010162.1"/>
</dbReference>
<sequence length="289" mass="30015">MARDATKASGTTPADPPETTHGGLTIERYGEISAHLRRFPRSAKAEVLARLNVADADWDAAVCGWTDALADESADGGEALSNRFCRAFAGAEARLQREQPALASLGALPAAIAPGLAAVPPGMRHFTSLRETVEASADALRRPALPFAPRAPGGPGEGDARATSVADRARSSTSPARAAAPPGGETADLSTAVASALGQQNPLPFPRAPAGAAPPAAVLSLQRHAAMCAEIAIAPDKAAEIIARYGLTEATRAQADEHWRARIAAEAATGEAWRRAYMLHRDWLLGRSS</sequence>
<gene>
    <name evidence="2" type="ordered locus">sce8037</name>
</gene>
<accession>A9FHE2</accession>
<dbReference type="KEGG" id="scl:sce8037"/>
<feature type="region of interest" description="Disordered" evidence="1">
    <location>
        <begin position="1"/>
        <end position="24"/>
    </location>
</feature>
<dbReference type="HOGENOM" id="CLU_962787_0_0_7"/>
<dbReference type="EMBL" id="AM746676">
    <property type="protein sequence ID" value="CAN98207.1"/>
    <property type="molecule type" value="Genomic_DNA"/>
</dbReference>
<dbReference type="AlphaFoldDB" id="A9FHE2"/>
<dbReference type="STRING" id="448385.sce8037"/>
<proteinExistence type="predicted"/>
<evidence type="ECO:0000256" key="1">
    <source>
        <dbReference type="SAM" id="MobiDB-lite"/>
    </source>
</evidence>
<dbReference type="Proteomes" id="UP000002139">
    <property type="component" value="Chromosome"/>
</dbReference>
<feature type="compositionally biased region" description="Low complexity" evidence="1">
    <location>
        <begin position="171"/>
        <end position="182"/>
    </location>
</feature>
<dbReference type="BioCyc" id="SCEL448385:SCE_RS53365-MONOMER"/>
<protein>
    <submittedName>
        <fullName evidence="2">Uncharacterized protein</fullName>
    </submittedName>
</protein>
<reference evidence="2 3" key="1">
    <citation type="journal article" date="2007" name="Nat. Biotechnol.">
        <title>Complete genome sequence of the myxobacterium Sorangium cellulosum.</title>
        <authorList>
            <person name="Schneiker S."/>
            <person name="Perlova O."/>
            <person name="Kaiser O."/>
            <person name="Gerth K."/>
            <person name="Alici A."/>
            <person name="Altmeyer M.O."/>
            <person name="Bartels D."/>
            <person name="Bekel T."/>
            <person name="Beyer S."/>
            <person name="Bode E."/>
            <person name="Bode H.B."/>
            <person name="Bolten C.J."/>
            <person name="Choudhuri J.V."/>
            <person name="Doss S."/>
            <person name="Elnakady Y.A."/>
            <person name="Frank B."/>
            <person name="Gaigalat L."/>
            <person name="Goesmann A."/>
            <person name="Groeger C."/>
            <person name="Gross F."/>
            <person name="Jelsbak L."/>
            <person name="Jelsbak L."/>
            <person name="Kalinowski J."/>
            <person name="Kegler C."/>
            <person name="Knauber T."/>
            <person name="Konietzny S."/>
            <person name="Kopp M."/>
            <person name="Krause L."/>
            <person name="Krug D."/>
            <person name="Linke B."/>
            <person name="Mahmud T."/>
            <person name="Martinez-Arias R."/>
            <person name="McHardy A.C."/>
            <person name="Merai M."/>
            <person name="Meyer F."/>
            <person name="Mormann S."/>
            <person name="Munoz-Dorado J."/>
            <person name="Perez J."/>
            <person name="Pradella S."/>
            <person name="Rachid S."/>
            <person name="Raddatz G."/>
            <person name="Rosenau F."/>
            <person name="Rueckert C."/>
            <person name="Sasse F."/>
            <person name="Scharfe M."/>
            <person name="Schuster S.C."/>
            <person name="Suen G."/>
            <person name="Treuner-Lange A."/>
            <person name="Velicer G.J."/>
            <person name="Vorholter F.-J."/>
            <person name="Weissman K.J."/>
            <person name="Welch R.D."/>
            <person name="Wenzel S.C."/>
            <person name="Whitworth D.E."/>
            <person name="Wilhelm S."/>
            <person name="Wittmann C."/>
            <person name="Bloecker H."/>
            <person name="Puehler A."/>
            <person name="Mueller R."/>
        </authorList>
    </citation>
    <scope>NUCLEOTIDE SEQUENCE [LARGE SCALE GENOMIC DNA]</scope>
    <source>
        <strain evidence="3">So ce56</strain>
    </source>
</reference>
<evidence type="ECO:0000313" key="3">
    <source>
        <dbReference type="Proteomes" id="UP000002139"/>
    </source>
</evidence>